<dbReference type="SUPFAM" id="SSF56784">
    <property type="entry name" value="HAD-like"/>
    <property type="match status" value="1"/>
</dbReference>
<dbReference type="Pfam" id="PF00702">
    <property type="entry name" value="Hydrolase"/>
    <property type="match status" value="1"/>
</dbReference>
<dbReference type="KEGG" id="npy:NPRO_02930"/>
<reference evidence="1" key="1">
    <citation type="journal article" name="DNA Res.">
        <title>The physiological potential of anammox bacteria as revealed by their core genome structure.</title>
        <authorList>
            <person name="Okubo T."/>
            <person name="Toyoda A."/>
            <person name="Fukuhara K."/>
            <person name="Uchiyama I."/>
            <person name="Harigaya Y."/>
            <person name="Kuroiwa M."/>
            <person name="Suzuki T."/>
            <person name="Murakami Y."/>
            <person name="Suwa Y."/>
            <person name="Takami H."/>
        </authorList>
    </citation>
    <scope>NUCLEOTIDE SEQUENCE</scope>
    <source>
        <strain evidence="1">317325-2</strain>
    </source>
</reference>
<dbReference type="InterPro" id="IPR006439">
    <property type="entry name" value="HAD-SF_hydro_IA"/>
</dbReference>
<dbReference type="InterPro" id="IPR044924">
    <property type="entry name" value="HAD-SF_hydro_IA_REG-2-like_cap"/>
</dbReference>
<dbReference type="CDD" id="cd16415">
    <property type="entry name" value="HAD_dREG-2_like"/>
    <property type="match status" value="1"/>
</dbReference>
<evidence type="ECO:0000313" key="1">
    <source>
        <dbReference type="EMBL" id="BBO22698.1"/>
    </source>
</evidence>
<dbReference type="Proteomes" id="UP000662873">
    <property type="component" value="Chromosome"/>
</dbReference>
<dbReference type="InterPro" id="IPR051828">
    <property type="entry name" value="HAD-like_hydrolase_domain"/>
</dbReference>
<dbReference type="InterPro" id="IPR023214">
    <property type="entry name" value="HAD_sf"/>
</dbReference>
<dbReference type="PANTHER" id="PTHR46191">
    <property type="match status" value="1"/>
</dbReference>
<dbReference type="EMBL" id="AP021858">
    <property type="protein sequence ID" value="BBO22698.1"/>
    <property type="molecule type" value="Genomic_DNA"/>
</dbReference>
<dbReference type="SFLD" id="SFLDG01129">
    <property type="entry name" value="C1.5:_HAD__Beta-PGM__Phosphata"/>
    <property type="match status" value="1"/>
</dbReference>
<dbReference type="Gene3D" id="1.10.150.720">
    <property type="entry name" value="Haloacid dehalogenase-like hydrolase"/>
    <property type="match status" value="1"/>
</dbReference>
<dbReference type="NCBIfam" id="TIGR01549">
    <property type="entry name" value="HAD-SF-IA-v1"/>
    <property type="match status" value="1"/>
</dbReference>
<dbReference type="InterPro" id="IPR036412">
    <property type="entry name" value="HAD-like_sf"/>
</dbReference>
<dbReference type="Gene3D" id="3.40.50.1000">
    <property type="entry name" value="HAD superfamily/HAD-like"/>
    <property type="match status" value="1"/>
</dbReference>
<organism evidence="1 2">
    <name type="scientific">Candidatus Nitrosymbiomonas proteolyticus</name>
    <dbReference type="NCBI Taxonomy" id="2608984"/>
    <lineage>
        <taxon>Bacteria</taxon>
        <taxon>Bacillati</taxon>
        <taxon>Armatimonadota</taxon>
        <taxon>Armatimonadota incertae sedis</taxon>
        <taxon>Candidatus Nitrosymbiomonas</taxon>
    </lineage>
</organism>
<dbReference type="PRINTS" id="PR00413">
    <property type="entry name" value="HADHALOGNASE"/>
</dbReference>
<dbReference type="SFLD" id="SFLDS00003">
    <property type="entry name" value="Haloacid_Dehalogenase"/>
    <property type="match status" value="1"/>
</dbReference>
<dbReference type="PANTHER" id="PTHR46191:SF2">
    <property type="entry name" value="HALOACID DEHALOGENASE-LIKE HYDROLASE DOMAIN-CONTAINING PROTEIN 3"/>
    <property type="match status" value="1"/>
</dbReference>
<accession>A0A809R7P0</accession>
<gene>
    <name evidence="1" type="ORF">NPRO_02930</name>
</gene>
<name>A0A809R7P0_9BACT</name>
<proteinExistence type="predicted"/>
<protein>
    <submittedName>
        <fullName evidence="1">Phosphatase</fullName>
    </submittedName>
</protein>
<sequence length="235" mass="26235">MGQAALTFDCAGTLIAVRWEPAKFAVECAEEAGARFPSVTHAQDAYSRLLNSRWSKYQELNLLRDRATCDRFWAELTRDWLEEVGESSGRLNEILEIARSRLYGDRCDQFSLFEDSLGALDWAKRQGFRLAALSNWDYSLHLVIDRLGIREYFDEVVASLEEGVEKPDPRLFQIALDRLGVAAAEATHIGDDRIDDWTGARGAGLRAVLLDRSGGGGDHAISSLRELPEALGCRT</sequence>
<dbReference type="AlphaFoldDB" id="A0A809R7P0"/>
<evidence type="ECO:0000313" key="2">
    <source>
        <dbReference type="Proteomes" id="UP000662873"/>
    </source>
</evidence>